<proteinExistence type="predicted"/>
<keyword evidence="1" id="KW-0472">Membrane</keyword>
<evidence type="ECO:0000313" key="2">
    <source>
        <dbReference type="EMBL" id="KKN65533.1"/>
    </source>
</evidence>
<keyword evidence="1" id="KW-1133">Transmembrane helix</keyword>
<keyword evidence="1" id="KW-0812">Transmembrane</keyword>
<dbReference type="EMBL" id="LAZR01000522">
    <property type="protein sequence ID" value="KKN65533.1"/>
    <property type="molecule type" value="Genomic_DNA"/>
</dbReference>
<name>A0A0F9VI68_9ZZZZ</name>
<comment type="caution">
    <text evidence="2">The sequence shown here is derived from an EMBL/GenBank/DDBJ whole genome shotgun (WGS) entry which is preliminary data.</text>
</comment>
<feature type="transmembrane region" description="Helical" evidence="1">
    <location>
        <begin position="223"/>
        <end position="249"/>
    </location>
</feature>
<protein>
    <recommendedName>
        <fullName evidence="3">Carbohydrate-binding domain-containing protein</fullName>
    </recommendedName>
</protein>
<dbReference type="AlphaFoldDB" id="A0A0F9VI68"/>
<accession>A0A0F9VI68</accession>
<evidence type="ECO:0000256" key="1">
    <source>
        <dbReference type="SAM" id="Phobius"/>
    </source>
</evidence>
<organism evidence="2">
    <name type="scientific">marine sediment metagenome</name>
    <dbReference type="NCBI Taxonomy" id="412755"/>
    <lineage>
        <taxon>unclassified sequences</taxon>
        <taxon>metagenomes</taxon>
        <taxon>ecological metagenomes</taxon>
    </lineage>
</organism>
<sequence length="263" mass="29796">MKKLAVKIFAWILFVNISLFSIIPILNSYGAATEINPLFGDAPVINGNIDDSTGEWKEATKIQINLNDLPVKLWVMQTNLELYVAVQFDLLHEYHSVNEFVGLIISKNSSESQENFIDAKIIQFSNITGGNFSYLDYHIKNSIFLNDTISNGEGAAKLEGITSIYEFSIPINQFSFNDEDAILNDDNGYVFNITYGETQLYPQGVKKSEIVLINIIDFTAEEILLIDLTFVLSISVFSIIGVLFGFYIYKIFKLKEVIERLKR</sequence>
<reference evidence="2" key="1">
    <citation type="journal article" date="2015" name="Nature">
        <title>Complex archaea that bridge the gap between prokaryotes and eukaryotes.</title>
        <authorList>
            <person name="Spang A."/>
            <person name="Saw J.H."/>
            <person name="Jorgensen S.L."/>
            <person name="Zaremba-Niedzwiedzka K."/>
            <person name="Martijn J."/>
            <person name="Lind A.E."/>
            <person name="van Eijk R."/>
            <person name="Schleper C."/>
            <person name="Guy L."/>
            <person name="Ettema T.J."/>
        </authorList>
    </citation>
    <scope>NUCLEOTIDE SEQUENCE</scope>
</reference>
<gene>
    <name evidence="2" type="ORF">LCGC14_0480590</name>
</gene>
<evidence type="ECO:0008006" key="3">
    <source>
        <dbReference type="Google" id="ProtNLM"/>
    </source>
</evidence>